<feature type="domain" description="HIT" evidence="2">
    <location>
        <begin position="267"/>
        <end position="336"/>
    </location>
</feature>
<gene>
    <name evidence="3" type="ORF">C7S18_18470</name>
</gene>
<protein>
    <recommendedName>
        <fullName evidence="2">HIT domain-containing protein</fullName>
    </recommendedName>
</protein>
<sequence length="371" mass="40724">MSEWITLTADDGHTFSAFLARPAGTPLGAVIVLQEVFGVNHHIRWVAEQFADHGFVALAPALFDRVGGNLDLDYTDTGIAVGREKVAALGFDAALRDVAAAAAYLGGCDRVGVVGYCWGGTLCFLANTRLGLTAVSYYGARSRPFLHEPTKAPLLMHFGRKDPLIPQDFYAELAEKQPTVPVHFYDAGHGFNCNERADFHAESAALAWRRTFRFFKEHLPEPLMQAGPAPEPDLFELDPRLAADAMVLLDWPLCRVLLMNDARFPWLILVPRVQGLREVLELTESESGQLMREIRAAQAVLTALYEPDKLNVAALGNVVPQLHVHVLARFEQDAAWPKPVFGIGTAQPYAPGALHVAEKTLREALTAARPE</sequence>
<reference evidence="3 4" key="1">
    <citation type="submission" date="2018-03" db="EMBL/GenBank/DDBJ databases">
        <title>Ahniella affigens gen. nov., sp. nov., a gammaproteobacterium isolated from sandy soil near a stream.</title>
        <authorList>
            <person name="Ko Y."/>
            <person name="Kim J.-H."/>
        </authorList>
    </citation>
    <scope>NUCLEOTIDE SEQUENCE [LARGE SCALE GENOMIC DNA]</scope>
    <source>
        <strain evidence="3 4">D13</strain>
    </source>
</reference>
<dbReference type="InterPro" id="IPR051049">
    <property type="entry name" value="Dienelactone_hydrolase-like"/>
</dbReference>
<organism evidence="3 4">
    <name type="scientific">Ahniella affigens</name>
    <dbReference type="NCBI Taxonomy" id="2021234"/>
    <lineage>
        <taxon>Bacteria</taxon>
        <taxon>Pseudomonadati</taxon>
        <taxon>Pseudomonadota</taxon>
        <taxon>Gammaproteobacteria</taxon>
        <taxon>Lysobacterales</taxon>
        <taxon>Rhodanobacteraceae</taxon>
        <taxon>Ahniella</taxon>
    </lineage>
</organism>
<dbReference type="InterPro" id="IPR002925">
    <property type="entry name" value="Dienelactn_hydro"/>
</dbReference>
<dbReference type="KEGG" id="xba:C7S18_18470"/>
<dbReference type="PANTHER" id="PTHR46623:SF6">
    <property type="entry name" value="ALPHA_BETA-HYDROLASES SUPERFAMILY PROTEIN"/>
    <property type="match status" value="1"/>
</dbReference>
<dbReference type="InterPro" id="IPR036265">
    <property type="entry name" value="HIT-like_sf"/>
</dbReference>
<dbReference type="Pfam" id="PF01738">
    <property type="entry name" value="DLH"/>
    <property type="match status" value="1"/>
</dbReference>
<dbReference type="OrthoDB" id="9787933at2"/>
<reference evidence="3 4" key="2">
    <citation type="submission" date="2018-03" db="EMBL/GenBank/DDBJ databases">
        <authorList>
            <person name="Keele B.F."/>
        </authorList>
    </citation>
    <scope>NUCLEOTIDE SEQUENCE [LARGE SCALE GENOMIC DNA]</scope>
    <source>
        <strain evidence="3 4">D13</strain>
    </source>
</reference>
<proteinExistence type="predicted"/>
<dbReference type="EMBL" id="CP027860">
    <property type="protein sequence ID" value="AVP99038.1"/>
    <property type="molecule type" value="Genomic_DNA"/>
</dbReference>
<dbReference type="AlphaFoldDB" id="A0A2P1PW07"/>
<dbReference type="Gene3D" id="3.40.50.1820">
    <property type="entry name" value="alpha/beta hydrolase"/>
    <property type="match status" value="1"/>
</dbReference>
<dbReference type="RefSeq" id="WP_106892957.1">
    <property type="nucleotide sequence ID" value="NZ_CP027860.1"/>
</dbReference>
<accession>A0A2P1PW07</accession>
<dbReference type="PANTHER" id="PTHR46623">
    <property type="entry name" value="CARBOXYMETHYLENEBUTENOLIDASE-RELATED"/>
    <property type="match status" value="1"/>
</dbReference>
<keyword evidence="4" id="KW-1185">Reference proteome</keyword>
<evidence type="ECO:0000256" key="1">
    <source>
        <dbReference type="PROSITE-ProRule" id="PRU00464"/>
    </source>
</evidence>
<dbReference type="SUPFAM" id="SSF54197">
    <property type="entry name" value="HIT-like"/>
    <property type="match status" value="1"/>
</dbReference>
<dbReference type="GO" id="GO:0016787">
    <property type="term" value="F:hydrolase activity"/>
    <property type="evidence" value="ECO:0007669"/>
    <property type="project" value="InterPro"/>
</dbReference>
<dbReference type="Pfam" id="PF01230">
    <property type="entry name" value="HIT"/>
    <property type="match status" value="1"/>
</dbReference>
<dbReference type="SUPFAM" id="SSF53474">
    <property type="entry name" value="alpha/beta-Hydrolases"/>
    <property type="match status" value="1"/>
</dbReference>
<name>A0A2P1PW07_9GAMM</name>
<dbReference type="InterPro" id="IPR029058">
    <property type="entry name" value="AB_hydrolase_fold"/>
</dbReference>
<dbReference type="InterPro" id="IPR011146">
    <property type="entry name" value="HIT-like"/>
</dbReference>
<dbReference type="Proteomes" id="UP000241074">
    <property type="component" value="Chromosome"/>
</dbReference>
<dbReference type="PROSITE" id="PS51084">
    <property type="entry name" value="HIT_2"/>
    <property type="match status" value="1"/>
</dbReference>
<evidence type="ECO:0000313" key="4">
    <source>
        <dbReference type="Proteomes" id="UP000241074"/>
    </source>
</evidence>
<evidence type="ECO:0000313" key="3">
    <source>
        <dbReference type="EMBL" id="AVP99038.1"/>
    </source>
</evidence>
<dbReference type="Gene3D" id="3.30.428.10">
    <property type="entry name" value="HIT-like"/>
    <property type="match status" value="1"/>
</dbReference>
<comment type="caution">
    <text evidence="1">Lacks conserved residue(s) required for the propagation of feature annotation.</text>
</comment>
<evidence type="ECO:0000259" key="2">
    <source>
        <dbReference type="PROSITE" id="PS51084"/>
    </source>
</evidence>